<dbReference type="AlphaFoldDB" id="A0A0R3UAP0"/>
<dbReference type="InterPro" id="IPR000276">
    <property type="entry name" value="GPCR_Rhodpsn"/>
</dbReference>
<name>A0A0R3UAP0_MESCO</name>
<protein>
    <recommendedName>
        <fullName evidence="6">G-protein coupled receptors family 1 profile domain-containing protein</fullName>
    </recommendedName>
</protein>
<dbReference type="InterPro" id="IPR053219">
    <property type="entry name" value="GPCR_Dmsr-1"/>
</dbReference>
<evidence type="ECO:0000256" key="4">
    <source>
        <dbReference type="ARBA" id="ARBA00023136"/>
    </source>
</evidence>
<dbReference type="PROSITE" id="PS50262">
    <property type="entry name" value="G_PROTEIN_RECEP_F1_2"/>
    <property type="match status" value="1"/>
</dbReference>
<feature type="transmembrane region" description="Helical" evidence="5">
    <location>
        <begin position="33"/>
        <end position="55"/>
    </location>
</feature>
<evidence type="ECO:0000256" key="5">
    <source>
        <dbReference type="SAM" id="Phobius"/>
    </source>
</evidence>
<accession>A0A0R3UAP0</accession>
<comment type="subcellular location">
    <subcellularLocation>
        <location evidence="1">Membrane</location>
    </subcellularLocation>
</comment>
<dbReference type="OrthoDB" id="5864054at2759"/>
<dbReference type="PANTHER" id="PTHR46273">
    <property type="entry name" value="MYOSUPPRESSIN RECEPTOR 1, ISOFORM B-RELATED"/>
    <property type="match status" value="1"/>
</dbReference>
<evidence type="ECO:0000256" key="3">
    <source>
        <dbReference type="ARBA" id="ARBA00022989"/>
    </source>
</evidence>
<keyword evidence="2 5" id="KW-0812">Transmembrane</keyword>
<dbReference type="SUPFAM" id="SSF81321">
    <property type="entry name" value="Family A G protein-coupled receptor-like"/>
    <property type="match status" value="1"/>
</dbReference>
<dbReference type="Proteomes" id="UP000267029">
    <property type="component" value="Unassembled WGS sequence"/>
</dbReference>
<sequence length="380" mass="42246">MSDGALSLPPEPDLSNCTPYPALEAFNVQYKPIHAYLSLSICLFGIFTNTLNAVVLTHTHMRSPTNVLLMSIAIADSVTMIAYVAKDVYLHFLTSPDPAAEVHGRAGIYFLLSANFTTIGGHIFATIMTVMLAAFRCWVLYRPQRQVSYMHIRRTAGVAAILSAAMSVMGVSAFIVGKLGPPIIPSNATQEYYWFAVRDGLHELDRASFAIYGCFSKLASSILITFFTGLILAVMDKAKRRYLRLKQGSSLQKKAPPQEMADLDGTGGKELEQHLLSQKKREWRGNNRTTVMLIAVVVSFIITEAPQGVINTVVAIQGDCFLYLFYVPIGDLLDLLVLLNSSTNFILYCAMSAQFRKSFKELVMDEMIYRLCHNRSKRSI</sequence>
<dbReference type="GO" id="GO:0005886">
    <property type="term" value="C:plasma membrane"/>
    <property type="evidence" value="ECO:0007669"/>
    <property type="project" value="TreeGrafter"/>
</dbReference>
<keyword evidence="3 5" id="KW-1133">Transmembrane helix</keyword>
<gene>
    <name evidence="7" type="ORF">MCOS_LOCUS3989</name>
</gene>
<evidence type="ECO:0000313" key="7">
    <source>
        <dbReference type="EMBL" id="VDD77986.1"/>
    </source>
</evidence>
<keyword evidence="8" id="KW-1185">Reference proteome</keyword>
<evidence type="ECO:0000259" key="6">
    <source>
        <dbReference type="PROSITE" id="PS50262"/>
    </source>
</evidence>
<feature type="domain" description="G-protein coupled receptors family 1 profile" evidence="6">
    <location>
        <begin position="48"/>
        <end position="348"/>
    </location>
</feature>
<evidence type="ECO:0000256" key="2">
    <source>
        <dbReference type="ARBA" id="ARBA00022692"/>
    </source>
</evidence>
<dbReference type="PANTHER" id="PTHR46273:SF4">
    <property type="entry name" value="AT19640P"/>
    <property type="match status" value="1"/>
</dbReference>
<feature type="transmembrane region" description="Helical" evidence="5">
    <location>
        <begin position="156"/>
        <end position="176"/>
    </location>
</feature>
<feature type="transmembrane region" description="Helical" evidence="5">
    <location>
        <begin position="67"/>
        <end position="86"/>
    </location>
</feature>
<evidence type="ECO:0000313" key="8">
    <source>
        <dbReference type="Proteomes" id="UP000267029"/>
    </source>
</evidence>
<feature type="transmembrane region" description="Helical" evidence="5">
    <location>
        <begin position="285"/>
        <end position="303"/>
    </location>
</feature>
<dbReference type="Pfam" id="PF10324">
    <property type="entry name" value="7TM_GPCR_Srw"/>
    <property type="match status" value="2"/>
</dbReference>
<proteinExistence type="predicted"/>
<evidence type="ECO:0000256" key="1">
    <source>
        <dbReference type="ARBA" id="ARBA00004370"/>
    </source>
</evidence>
<dbReference type="EMBL" id="UXSR01001161">
    <property type="protein sequence ID" value="VDD77986.1"/>
    <property type="molecule type" value="Genomic_DNA"/>
</dbReference>
<dbReference type="STRING" id="53468.A0A0R3UAP0"/>
<reference evidence="7 8" key="1">
    <citation type="submission" date="2018-10" db="EMBL/GenBank/DDBJ databases">
        <authorList>
            <consortium name="Pathogen Informatics"/>
        </authorList>
    </citation>
    <scope>NUCLEOTIDE SEQUENCE [LARGE SCALE GENOMIC DNA]</scope>
</reference>
<feature type="transmembrane region" description="Helical" evidence="5">
    <location>
        <begin position="209"/>
        <end position="234"/>
    </location>
</feature>
<organism evidence="7 8">
    <name type="scientific">Mesocestoides corti</name>
    <name type="common">Flatworm</name>
    <dbReference type="NCBI Taxonomy" id="53468"/>
    <lineage>
        <taxon>Eukaryota</taxon>
        <taxon>Metazoa</taxon>
        <taxon>Spiralia</taxon>
        <taxon>Lophotrochozoa</taxon>
        <taxon>Platyhelminthes</taxon>
        <taxon>Cestoda</taxon>
        <taxon>Eucestoda</taxon>
        <taxon>Cyclophyllidea</taxon>
        <taxon>Mesocestoididae</taxon>
        <taxon>Mesocestoides</taxon>
    </lineage>
</organism>
<dbReference type="Gene3D" id="1.20.1070.10">
    <property type="entry name" value="Rhodopsin 7-helix transmembrane proteins"/>
    <property type="match status" value="1"/>
</dbReference>
<dbReference type="PRINTS" id="PR00237">
    <property type="entry name" value="GPCRRHODOPSN"/>
</dbReference>
<dbReference type="InterPro" id="IPR017452">
    <property type="entry name" value="GPCR_Rhodpsn_7TM"/>
</dbReference>
<keyword evidence="4 5" id="KW-0472">Membrane</keyword>
<dbReference type="InterPro" id="IPR019427">
    <property type="entry name" value="7TM_GPCR_serpentine_rcpt_Srw"/>
</dbReference>
<dbReference type="CDD" id="cd14978">
    <property type="entry name" value="7tmA_FMRFamide_R-like"/>
    <property type="match status" value="1"/>
</dbReference>
<feature type="transmembrane region" description="Helical" evidence="5">
    <location>
        <begin position="323"/>
        <end position="350"/>
    </location>
</feature>
<feature type="transmembrane region" description="Helical" evidence="5">
    <location>
        <begin position="106"/>
        <end position="135"/>
    </location>
</feature>
<dbReference type="GO" id="GO:0008528">
    <property type="term" value="F:G protein-coupled peptide receptor activity"/>
    <property type="evidence" value="ECO:0007669"/>
    <property type="project" value="InterPro"/>
</dbReference>